<keyword evidence="3" id="KW-0408">Iron</keyword>
<comment type="cofactor">
    <cofactor evidence="1">
        <name>[4Fe-4S] cluster</name>
        <dbReference type="ChEBI" id="CHEBI:49883"/>
    </cofactor>
</comment>
<sequence length="424" mass="46620">MPSSSIEALGRLISRQVAGHPDRARALLRTAYTLVGVQMKYFPPKNVLPARCAMQGDTARSMAAALGRPGRAACVNIFLPCEVLHALNIPPVLPEGLSCYLVSTAAERVFVEAAEERGVPESYCSYHKILLGLAETGVMARPRFILNTSLACDANQLTFRRLAEFWDVPRFTVDVPYAPSEESVAQVAEQLRAMAAFVQAHGGRPLEEDALRAAVARSRATVEGYRRYLALRAERSLSDEMTSEMLSVFATHSMLGSPEALRYTEQLCAQVAALPEGRRGKRILWLHTLPHWQDSLRALLNFRPDVEIVGCDMALDADVLPEPERPYESMARRLVCSSFNGGAERRAERAAELARLLRADGAVYFCHWGCKQTSGAAQLVKRRLEAAGFPTLVLDGDGCDSGNVNDGQMVTRLQAFLELLEGCR</sequence>
<dbReference type="GO" id="GO:0051536">
    <property type="term" value="F:iron-sulfur cluster binding"/>
    <property type="evidence" value="ECO:0007669"/>
    <property type="project" value="UniProtKB-KW"/>
</dbReference>
<dbReference type="InterPro" id="IPR010327">
    <property type="entry name" value="FldB/FldC_alpha/beta"/>
</dbReference>
<dbReference type="GO" id="GO:0016836">
    <property type="term" value="F:hydro-lyase activity"/>
    <property type="evidence" value="ECO:0007669"/>
    <property type="project" value="UniProtKB-ARBA"/>
</dbReference>
<dbReference type="PANTHER" id="PTHR30548:SF2">
    <property type="entry name" value="2-HYDROXYACYL-COA DEHYDRATASE,D-COMPONENT"/>
    <property type="match status" value="1"/>
</dbReference>
<evidence type="ECO:0000313" key="4">
    <source>
        <dbReference type="EMBL" id="KGF53906.1"/>
    </source>
</evidence>
<evidence type="ECO:0000256" key="1">
    <source>
        <dbReference type="ARBA" id="ARBA00001966"/>
    </source>
</evidence>
<comment type="caution">
    <text evidence="4">The sequence shown here is derived from an EMBL/GenBank/DDBJ whole genome shotgun (WGS) entry which is preliminary data.</text>
</comment>
<dbReference type="Proteomes" id="UP000029585">
    <property type="component" value="Unassembled WGS sequence"/>
</dbReference>
<keyword evidence="3" id="KW-0479">Metal-binding</keyword>
<proteinExistence type="inferred from homology"/>
<dbReference type="eggNOG" id="COG1775">
    <property type="taxonomic scope" value="Bacteria"/>
</dbReference>
<evidence type="ECO:0000313" key="5">
    <source>
        <dbReference type="Proteomes" id="UP000029585"/>
    </source>
</evidence>
<dbReference type="HOGENOM" id="CLU_047375_1_0_9"/>
<name>A0A096B4M4_FLAPL</name>
<comment type="similarity">
    <text evidence="2">Belongs to the FldB/FldC dehydratase alpha/beta subunit family.</text>
</comment>
<organism evidence="4 5">
    <name type="scientific">Flavonifractor plautii 1_3_50AFAA</name>
    <dbReference type="NCBI Taxonomy" id="742738"/>
    <lineage>
        <taxon>Bacteria</taxon>
        <taxon>Bacillati</taxon>
        <taxon>Bacillota</taxon>
        <taxon>Clostridia</taxon>
        <taxon>Eubacteriales</taxon>
        <taxon>Oscillospiraceae</taxon>
        <taxon>Flavonifractor</taxon>
    </lineage>
</organism>
<keyword evidence="5" id="KW-1185">Reference proteome</keyword>
<accession>A0A096B4M4</accession>
<evidence type="ECO:0008006" key="6">
    <source>
        <dbReference type="Google" id="ProtNLM"/>
    </source>
</evidence>
<protein>
    <recommendedName>
        <fullName evidence="6">2-hydroxyglutaryl-CoA dehydratase, D-component</fullName>
    </recommendedName>
</protein>
<dbReference type="PANTHER" id="PTHR30548">
    <property type="entry name" value="2-HYDROXYGLUTARYL-COA DEHYDRATASE, D-COMPONENT-RELATED"/>
    <property type="match status" value="1"/>
</dbReference>
<dbReference type="Pfam" id="PF06050">
    <property type="entry name" value="HGD-D"/>
    <property type="match status" value="1"/>
</dbReference>
<gene>
    <name evidence="4" type="ORF">HMPREF9460_03302</name>
</gene>
<dbReference type="Gene3D" id="3.40.50.11890">
    <property type="match status" value="1"/>
</dbReference>
<dbReference type="RefSeq" id="WP_044942647.1">
    <property type="nucleotide sequence ID" value="NZ_KN174165.1"/>
</dbReference>
<keyword evidence="3" id="KW-0411">Iron-sulfur</keyword>
<reference evidence="4 5" key="1">
    <citation type="submission" date="2011-08" db="EMBL/GenBank/DDBJ databases">
        <title>The Genome Sequence of Clostridium orbiscindens 1_3_50AFAA.</title>
        <authorList>
            <consortium name="The Broad Institute Genome Sequencing Platform"/>
            <person name="Earl A."/>
            <person name="Ward D."/>
            <person name="Feldgarden M."/>
            <person name="Gevers D."/>
            <person name="Daigneault M."/>
            <person name="Strauss J."/>
            <person name="Allen-Vercoe E."/>
            <person name="Young S.K."/>
            <person name="Zeng Q."/>
            <person name="Gargeya S."/>
            <person name="Fitzgerald M."/>
            <person name="Haas B."/>
            <person name="Abouelleil A."/>
            <person name="Alvarado L."/>
            <person name="Arachchi H.M."/>
            <person name="Berlin A."/>
            <person name="Brown A."/>
            <person name="Chapman S.B."/>
            <person name="Chen Z."/>
            <person name="Dunbar C."/>
            <person name="Freedman E."/>
            <person name="Gearin G."/>
            <person name="Gellesch M."/>
            <person name="Goldberg J."/>
            <person name="Griggs A."/>
            <person name="Gujja S."/>
            <person name="Heiman D."/>
            <person name="Howarth C."/>
            <person name="Larson L."/>
            <person name="Lui A."/>
            <person name="MacDonald P.J.P."/>
            <person name="Montmayeur A."/>
            <person name="Murphy C."/>
            <person name="Neiman D."/>
            <person name="Pearson M."/>
            <person name="Priest M."/>
            <person name="Roberts A."/>
            <person name="Saif S."/>
            <person name="Shea T."/>
            <person name="Shenoy N."/>
            <person name="Sisk P."/>
            <person name="Stolte C."/>
            <person name="Sykes S."/>
            <person name="Wortman J."/>
            <person name="Nusbaum C."/>
            <person name="Birren B."/>
        </authorList>
    </citation>
    <scope>NUCLEOTIDE SEQUENCE [LARGE SCALE GENOMIC DNA]</scope>
    <source>
        <strain evidence="4 5">1_3_50AFAA</strain>
    </source>
</reference>
<evidence type="ECO:0000256" key="2">
    <source>
        <dbReference type="ARBA" id="ARBA00005806"/>
    </source>
</evidence>
<dbReference type="AlphaFoldDB" id="A0A096B4M4"/>
<dbReference type="Gene3D" id="3.40.50.11900">
    <property type="match status" value="1"/>
</dbReference>
<dbReference type="EMBL" id="ADLO01000101">
    <property type="protein sequence ID" value="KGF53906.1"/>
    <property type="molecule type" value="Genomic_DNA"/>
</dbReference>
<evidence type="ECO:0000256" key="3">
    <source>
        <dbReference type="ARBA" id="ARBA00023014"/>
    </source>
</evidence>
<dbReference type="PATRIC" id="fig|742738.3.peg.3398"/>